<protein>
    <recommendedName>
        <fullName evidence="1">Fanconi anaemia group A protein N-terminal domain-containing protein</fullName>
    </recommendedName>
</protein>
<reference evidence="2" key="1">
    <citation type="submission" date="2024-04" db="UniProtKB">
        <authorList>
            <consortium name="EnsemblMetazoa"/>
        </authorList>
    </citation>
    <scope>IDENTIFICATION</scope>
    <source>
        <strain evidence="2">EBRO</strain>
    </source>
</reference>
<keyword evidence="3" id="KW-1185">Reference proteome</keyword>
<accession>A0AAG5D1G8</accession>
<evidence type="ECO:0000259" key="1">
    <source>
        <dbReference type="Pfam" id="PF15865"/>
    </source>
</evidence>
<dbReference type="AlphaFoldDB" id="A0AAG5D1G8"/>
<feature type="domain" description="Fanconi anaemia group A protein N-terminal" evidence="1">
    <location>
        <begin position="51"/>
        <end position="365"/>
    </location>
</feature>
<dbReference type="EnsemblMetazoa" id="ENSAATROPT004720">
    <property type="protein sequence ID" value="ENSAATROPP004523"/>
    <property type="gene ID" value="ENSAATROPG003759"/>
</dbReference>
<organism evidence="2 3">
    <name type="scientific">Anopheles atroparvus</name>
    <name type="common">European mosquito</name>
    <dbReference type="NCBI Taxonomy" id="41427"/>
    <lineage>
        <taxon>Eukaryota</taxon>
        <taxon>Metazoa</taxon>
        <taxon>Ecdysozoa</taxon>
        <taxon>Arthropoda</taxon>
        <taxon>Hexapoda</taxon>
        <taxon>Insecta</taxon>
        <taxon>Pterygota</taxon>
        <taxon>Neoptera</taxon>
        <taxon>Endopterygota</taxon>
        <taxon>Diptera</taxon>
        <taxon>Nematocera</taxon>
        <taxon>Culicoidea</taxon>
        <taxon>Culicidae</taxon>
        <taxon>Anophelinae</taxon>
        <taxon>Anopheles</taxon>
    </lineage>
</organism>
<name>A0AAG5D1G8_ANOAO</name>
<dbReference type="Pfam" id="PF15865">
    <property type="entry name" value="Fanconi_A_N"/>
    <property type="match status" value="1"/>
</dbReference>
<sequence>MGYASLQHIVKETHRRIEMMDLPYEEEFRCQLKHLGFKDREIVKETFLRQEWNLGSARVLRLLQEANILTATEFILSLDSVDLTQQVMNDLLEAEYELLANVIQFAHQDNQHSQILSNILKESFGALITELMENPNVIPRNYLVHLKAHLKLEKITMVKQEHLQLILTGQHGVEYGEAIGQQDQWRNEMEMLSETIFGGLIVELVADKDNFISLLKQFIDSSSAISMRYTLYLLNVVSKRIGTDRRESIMVRDFMKFLFRMVVDTGLLSKMQLLLLFAREICATNEAILGTYSEWYKQTIGEMTYRVKKDQFIRMIEMLTGMLSFESNLDILSVHSTIAISAPAKCNDFVVNYKQLCRAHMSQLKPPDVTETLDE</sequence>
<proteinExistence type="predicted"/>
<evidence type="ECO:0000313" key="3">
    <source>
        <dbReference type="Proteomes" id="UP000075880"/>
    </source>
</evidence>
<evidence type="ECO:0000313" key="2">
    <source>
        <dbReference type="EnsemblMetazoa" id="ENSAATROPP004523"/>
    </source>
</evidence>
<dbReference type="InterPro" id="IPR031729">
    <property type="entry name" value="Fanconi_A_N"/>
</dbReference>
<dbReference type="Proteomes" id="UP000075880">
    <property type="component" value="Unassembled WGS sequence"/>
</dbReference>